<dbReference type="Gene3D" id="3.40.50.620">
    <property type="entry name" value="HUPs"/>
    <property type="match status" value="1"/>
</dbReference>
<sequence>MSGGATAARELPAGLDAASVEQMSAEQLLAFVIEQFHPRLYVACSFQKEASVIMDIALRISPEVRFFTLDTGLLFPETYHTWRRLEQRYGIAIDVYQGPSLARQAVLHGDKLWERDPDACCGLRKVAPLKQALARVDCWVTGIRRDQSPTRANTPKLHWDERHGLWKANPLADWSDKDVWRYIAAHEVPYNPLHDRGYESIGCTHCTRPGSGREGRWYGHAKTECGLHG</sequence>
<dbReference type="STRING" id="29539.SAMN02745716_0819"/>
<gene>
    <name evidence="4" type="primary">cysH</name>
    <name evidence="6" type="ORF">SAMN02745716_0819</name>
</gene>
<dbReference type="GO" id="GO:0004604">
    <property type="term" value="F:phosphoadenylyl-sulfate reductase (thioredoxin) activity"/>
    <property type="evidence" value="ECO:0007669"/>
    <property type="project" value="UniProtKB-UniRule"/>
</dbReference>
<evidence type="ECO:0000256" key="1">
    <source>
        <dbReference type="ARBA" id="ARBA00009732"/>
    </source>
</evidence>
<proteinExistence type="inferred from homology"/>
<dbReference type="RefSeq" id="WP_093117335.1">
    <property type="nucleotide sequence ID" value="NZ_FNWJ01000001.1"/>
</dbReference>
<dbReference type="GO" id="GO:0005737">
    <property type="term" value="C:cytoplasm"/>
    <property type="evidence" value="ECO:0007669"/>
    <property type="project" value="UniProtKB-SubCell"/>
</dbReference>
<feature type="binding site" evidence="4">
    <location>
        <position position="120"/>
    </location>
    <ligand>
        <name>[4Fe-4S] cluster</name>
        <dbReference type="ChEBI" id="CHEBI:49883"/>
    </ligand>
</feature>
<dbReference type="NCBIfam" id="NF002537">
    <property type="entry name" value="PRK02090.1"/>
    <property type="match status" value="1"/>
</dbReference>
<dbReference type="EC" id="1.8.4.10" evidence="4"/>
<dbReference type="InterPro" id="IPR014729">
    <property type="entry name" value="Rossmann-like_a/b/a_fold"/>
</dbReference>
<feature type="domain" description="Phosphoadenosine phosphosulphate reductase" evidence="5">
    <location>
        <begin position="40"/>
        <end position="209"/>
    </location>
</feature>
<comment type="function">
    <text evidence="4">Catalyzes the formation of sulfite from adenosine 5'-phosphosulfate (APS) using thioredoxin as an electron donor.</text>
</comment>
<keyword evidence="4" id="KW-0963">Cytoplasm</keyword>
<dbReference type="Proteomes" id="UP000222056">
    <property type="component" value="Unassembled WGS sequence"/>
</dbReference>
<dbReference type="PANTHER" id="PTHR46509:SF1">
    <property type="entry name" value="PHOSPHOADENOSINE PHOSPHOSULFATE REDUCTASE"/>
    <property type="match status" value="1"/>
</dbReference>
<feature type="active site" description="Nucleophile; cysteine thiosulfonate intermediate" evidence="4">
    <location>
        <position position="225"/>
    </location>
</feature>
<dbReference type="EMBL" id="FNWJ01000001">
    <property type="protein sequence ID" value="SEH11598.1"/>
    <property type="molecule type" value="Genomic_DNA"/>
</dbReference>
<evidence type="ECO:0000256" key="4">
    <source>
        <dbReference type="HAMAP-Rule" id="MF_00063"/>
    </source>
</evidence>
<evidence type="ECO:0000313" key="6">
    <source>
        <dbReference type="EMBL" id="SEH11598.1"/>
    </source>
</evidence>
<name>A0A1H6FN85_THEAL</name>
<reference evidence="7" key="1">
    <citation type="submission" date="2016-10" db="EMBL/GenBank/DDBJ databases">
        <authorList>
            <person name="Varghese N."/>
            <person name="Submissions S."/>
        </authorList>
    </citation>
    <scope>NUCLEOTIDE SEQUENCE [LARGE SCALE GENOMIC DNA]</scope>
    <source>
        <strain evidence="7">ATCC 35263</strain>
    </source>
</reference>
<evidence type="ECO:0000256" key="3">
    <source>
        <dbReference type="ARBA" id="ARBA00024327"/>
    </source>
</evidence>
<dbReference type="PANTHER" id="PTHR46509">
    <property type="entry name" value="PHOSPHOADENOSINE PHOSPHOSULFATE REDUCTASE"/>
    <property type="match status" value="1"/>
</dbReference>
<feature type="binding site" evidence="4">
    <location>
        <position position="121"/>
    </location>
    <ligand>
        <name>[4Fe-4S] cluster</name>
        <dbReference type="ChEBI" id="CHEBI:49883"/>
    </ligand>
</feature>
<dbReference type="CDD" id="cd23945">
    <property type="entry name" value="PAPS_reductase"/>
    <property type="match status" value="1"/>
</dbReference>
<keyword evidence="4" id="KW-0411">Iron-sulfur</keyword>
<organism evidence="6 7">
    <name type="scientific">Thermoleophilum album</name>
    <dbReference type="NCBI Taxonomy" id="29539"/>
    <lineage>
        <taxon>Bacteria</taxon>
        <taxon>Bacillati</taxon>
        <taxon>Actinomycetota</taxon>
        <taxon>Thermoleophilia</taxon>
        <taxon>Thermoleophilales</taxon>
        <taxon>Thermoleophilaceae</taxon>
        <taxon>Thermoleophilum</taxon>
    </lineage>
</organism>
<dbReference type="NCBIfam" id="TIGR00434">
    <property type="entry name" value="cysH"/>
    <property type="match status" value="1"/>
</dbReference>
<accession>A0A1H6FN85</accession>
<dbReference type="GO" id="GO:0046872">
    <property type="term" value="F:metal ion binding"/>
    <property type="evidence" value="ECO:0007669"/>
    <property type="project" value="UniProtKB-KW"/>
</dbReference>
<feature type="binding site" evidence="4">
    <location>
        <position position="203"/>
    </location>
    <ligand>
        <name>[4Fe-4S] cluster</name>
        <dbReference type="ChEBI" id="CHEBI:49883"/>
    </ligand>
</feature>
<dbReference type="GO" id="GO:0043866">
    <property type="term" value="F:adenylyl-sulfate reductase (thioredoxin) activity"/>
    <property type="evidence" value="ECO:0007669"/>
    <property type="project" value="UniProtKB-EC"/>
</dbReference>
<keyword evidence="2 4" id="KW-0560">Oxidoreductase</keyword>
<dbReference type="InterPro" id="IPR002500">
    <property type="entry name" value="PAPS_reduct_dom"/>
</dbReference>
<dbReference type="GO" id="GO:0019379">
    <property type="term" value="P:sulfate assimilation, phosphoadenylyl sulfate reduction by phosphoadenylyl-sulfate reductase (thioredoxin)"/>
    <property type="evidence" value="ECO:0007669"/>
    <property type="project" value="UniProtKB-UniRule"/>
</dbReference>
<dbReference type="Pfam" id="PF01507">
    <property type="entry name" value="PAPS_reduct"/>
    <property type="match status" value="1"/>
</dbReference>
<dbReference type="GO" id="GO:0070814">
    <property type="term" value="P:hydrogen sulfide biosynthetic process"/>
    <property type="evidence" value="ECO:0007669"/>
    <property type="project" value="UniProtKB-UniRule"/>
</dbReference>
<dbReference type="SUPFAM" id="SSF52402">
    <property type="entry name" value="Adenine nucleotide alpha hydrolases-like"/>
    <property type="match status" value="1"/>
</dbReference>
<feature type="binding site" evidence="4">
    <location>
        <position position="206"/>
    </location>
    <ligand>
        <name>[4Fe-4S] cluster</name>
        <dbReference type="ChEBI" id="CHEBI:49883"/>
    </ligand>
</feature>
<comment type="similarity">
    <text evidence="1 4">Belongs to the PAPS reductase family. CysH subfamily.</text>
</comment>
<evidence type="ECO:0000256" key="2">
    <source>
        <dbReference type="ARBA" id="ARBA00023002"/>
    </source>
</evidence>
<dbReference type="GO" id="GO:0051539">
    <property type="term" value="F:4 iron, 4 sulfur cluster binding"/>
    <property type="evidence" value="ECO:0007669"/>
    <property type="project" value="UniProtKB-UniRule"/>
</dbReference>
<dbReference type="AlphaFoldDB" id="A0A1H6FN85"/>
<keyword evidence="7" id="KW-1185">Reference proteome</keyword>
<evidence type="ECO:0000259" key="5">
    <source>
        <dbReference type="Pfam" id="PF01507"/>
    </source>
</evidence>
<comment type="catalytic activity">
    <reaction evidence="4">
        <text>[thioredoxin]-disulfide + sulfite + AMP + 2 H(+) = adenosine 5'-phosphosulfate + [thioredoxin]-dithiol</text>
        <dbReference type="Rhea" id="RHEA:21976"/>
        <dbReference type="Rhea" id="RHEA-COMP:10698"/>
        <dbReference type="Rhea" id="RHEA-COMP:10700"/>
        <dbReference type="ChEBI" id="CHEBI:15378"/>
        <dbReference type="ChEBI" id="CHEBI:17359"/>
        <dbReference type="ChEBI" id="CHEBI:29950"/>
        <dbReference type="ChEBI" id="CHEBI:50058"/>
        <dbReference type="ChEBI" id="CHEBI:58243"/>
        <dbReference type="ChEBI" id="CHEBI:456215"/>
        <dbReference type="EC" id="1.8.4.10"/>
    </reaction>
</comment>
<dbReference type="OrthoDB" id="9794018at2"/>
<dbReference type="PIRSF" id="PIRSF000857">
    <property type="entry name" value="PAPS_reductase"/>
    <property type="match status" value="1"/>
</dbReference>
<comment type="pathway">
    <text evidence="3 4">Sulfur metabolism; hydrogen sulfide biosynthesis; sulfite from sulfate.</text>
</comment>
<comment type="cofactor">
    <cofactor evidence="4">
        <name>[4Fe-4S] cluster</name>
        <dbReference type="ChEBI" id="CHEBI:49883"/>
    </cofactor>
    <text evidence="4">Binds 1 [4Fe-4S] cluster per subunit.</text>
</comment>
<evidence type="ECO:0000313" key="7">
    <source>
        <dbReference type="Proteomes" id="UP000222056"/>
    </source>
</evidence>
<protein>
    <recommendedName>
        <fullName evidence="4">Adenosine 5'-phosphosulfate reductase</fullName>
        <shortName evidence="4">APS reductase</shortName>
        <ecNumber evidence="4">1.8.4.10</ecNumber>
    </recommendedName>
    <alternativeName>
        <fullName evidence="4">5'-adenylylsulfate reductase</fullName>
    </alternativeName>
    <alternativeName>
        <fullName evidence="4">Thioredoxin-dependent 5'-adenylylsulfate reductase</fullName>
    </alternativeName>
</protein>
<dbReference type="HAMAP" id="MF_00063">
    <property type="entry name" value="CysH"/>
    <property type="match status" value="1"/>
</dbReference>
<dbReference type="InterPro" id="IPR004511">
    <property type="entry name" value="PAPS/APS_Rdtase"/>
</dbReference>
<comment type="subcellular location">
    <subcellularLocation>
        <location evidence="4">Cytoplasm</location>
    </subcellularLocation>
</comment>
<keyword evidence="4" id="KW-0408">Iron</keyword>
<keyword evidence="4" id="KW-0479">Metal-binding</keyword>